<dbReference type="EMBL" id="JAMYJR010000062">
    <property type="protein sequence ID" value="MCO8277647.1"/>
    <property type="molecule type" value="Genomic_DNA"/>
</dbReference>
<comment type="caution">
    <text evidence="6">The sequence shown here is derived from an EMBL/GenBank/DDBJ whole genome shotgun (WGS) entry which is preliminary data.</text>
</comment>
<dbReference type="Gene3D" id="1.10.510.10">
    <property type="entry name" value="Transferase(Phosphotransferase) domain 1"/>
    <property type="match status" value="1"/>
</dbReference>
<keyword evidence="6" id="KW-0723">Serine/threonine-protein kinase</keyword>
<keyword evidence="2 3" id="KW-0067">ATP-binding</keyword>
<keyword evidence="6" id="KW-0418">Kinase</keyword>
<dbReference type="InterPro" id="IPR000719">
    <property type="entry name" value="Prot_kinase_dom"/>
</dbReference>
<dbReference type="InterPro" id="IPR011009">
    <property type="entry name" value="Kinase-like_dom_sf"/>
</dbReference>
<dbReference type="Pfam" id="PF00069">
    <property type="entry name" value="Pkinase"/>
    <property type="match status" value="1"/>
</dbReference>
<dbReference type="SMART" id="SM00220">
    <property type="entry name" value="S_TKc"/>
    <property type="match status" value="1"/>
</dbReference>
<dbReference type="InterPro" id="IPR051681">
    <property type="entry name" value="Ser/Thr_Kinases-Pseudokinases"/>
</dbReference>
<accession>A0ABT1E3E2</accession>
<keyword evidence="6" id="KW-0808">Transferase</keyword>
<evidence type="ECO:0000259" key="5">
    <source>
        <dbReference type="PROSITE" id="PS50011"/>
    </source>
</evidence>
<keyword evidence="7" id="KW-1185">Reference proteome</keyword>
<dbReference type="PROSITE" id="PS00107">
    <property type="entry name" value="PROTEIN_KINASE_ATP"/>
    <property type="match status" value="1"/>
</dbReference>
<dbReference type="GO" id="GO:0004674">
    <property type="term" value="F:protein serine/threonine kinase activity"/>
    <property type="evidence" value="ECO:0007669"/>
    <property type="project" value="UniProtKB-KW"/>
</dbReference>
<gene>
    <name evidence="6" type="ORF">M1L60_44430</name>
</gene>
<evidence type="ECO:0000256" key="4">
    <source>
        <dbReference type="SAM" id="MobiDB-lite"/>
    </source>
</evidence>
<dbReference type="PANTHER" id="PTHR44329:SF214">
    <property type="entry name" value="PROTEIN KINASE DOMAIN-CONTAINING PROTEIN"/>
    <property type="match status" value="1"/>
</dbReference>
<feature type="binding site" evidence="3">
    <location>
        <position position="37"/>
    </location>
    <ligand>
        <name>ATP</name>
        <dbReference type="ChEBI" id="CHEBI:30616"/>
    </ligand>
</feature>
<dbReference type="SUPFAM" id="SSF56112">
    <property type="entry name" value="Protein kinase-like (PK-like)"/>
    <property type="match status" value="1"/>
</dbReference>
<organism evidence="6 7">
    <name type="scientific">Paractinoplanes aksuensis</name>
    <dbReference type="NCBI Taxonomy" id="2939490"/>
    <lineage>
        <taxon>Bacteria</taxon>
        <taxon>Bacillati</taxon>
        <taxon>Actinomycetota</taxon>
        <taxon>Actinomycetes</taxon>
        <taxon>Micromonosporales</taxon>
        <taxon>Micromonosporaceae</taxon>
        <taxon>Paractinoplanes</taxon>
    </lineage>
</organism>
<evidence type="ECO:0000256" key="2">
    <source>
        <dbReference type="ARBA" id="ARBA00022840"/>
    </source>
</evidence>
<keyword evidence="1 3" id="KW-0547">Nucleotide-binding</keyword>
<evidence type="ECO:0000313" key="6">
    <source>
        <dbReference type="EMBL" id="MCO8277647.1"/>
    </source>
</evidence>
<dbReference type="RefSeq" id="WP_253243657.1">
    <property type="nucleotide sequence ID" value="NZ_JAMYJR010000062.1"/>
</dbReference>
<reference evidence="6 7" key="1">
    <citation type="submission" date="2022-06" db="EMBL/GenBank/DDBJ databases">
        <title>New Species of the Genus Actinoplanes, ActinopZanes ferrugineus.</title>
        <authorList>
            <person name="Ding P."/>
        </authorList>
    </citation>
    <scope>NUCLEOTIDE SEQUENCE [LARGE SCALE GENOMIC DNA]</scope>
    <source>
        <strain evidence="6 7">TRM88003</strain>
    </source>
</reference>
<evidence type="ECO:0000256" key="3">
    <source>
        <dbReference type="PROSITE-ProRule" id="PRU10141"/>
    </source>
</evidence>
<evidence type="ECO:0000313" key="7">
    <source>
        <dbReference type="Proteomes" id="UP001523369"/>
    </source>
</evidence>
<dbReference type="Proteomes" id="UP001523369">
    <property type="component" value="Unassembled WGS sequence"/>
</dbReference>
<dbReference type="PROSITE" id="PS00108">
    <property type="entry name" value="PROTEIN_KINASE_ST"/>
    <property type="match status" value="1"/>
</dbReference>
<feature type="region of interest" description="Disordered" evidence="4">
    <location>
        <begin position="310"/>
        <end position="337"/>
    </location>
</feature>
<name>A0ABT1E3E2_9ACTN</name>
<evidence type="ECO:0000256" key="1">
    <source>
        <dbReference type="ARBA" id="ARBA00022741"/>
    </source>
</evidence>
<dbReference type="InterPro" id="IPR008271">
    <property type="entry name" value="Ser/Thr_kinase_AS"/>
</dbReference>
<dbReference type="PROSITE" id="PS50011">
    <property type="entry name" value="PROTEIN_KINASE_DOM"/>
    <property type="match status" value="1"/>
</dbReference>
<dbReference type="PANTHER" id="PTHR44329">
    <property type="entry name" value="SERINE/THREONINE-PROTEIN KINASE TNNI3K-RELATED"/>
    <property type="match status" value="1"/>
</dbReference>
<sequence>MPLLAGRYRVGAVVGRGGSAAVHRGFDCSLRRPVAIKIMHGPDGAGVSTPLAEARTAASLSHPNVARIYDFGAAVVDGSKAPFLVMEYLPDGTLADLLKRNGPLSLAEAAAVGADVAAALASAHERGIVHRDVKPKNVMLARGGAKLVDFGVATSSHEKPVDADGRVWGTPAYSAPEQLMGERSLPAADVYALGVLLHECLTATPPWQGCSPEQVLIDRHLRPVPTLPSPQDHPPEFVDLYERCLSPRPGKRPSAAEAAQALRRVARGRPLPSRPVVHRATKPLALAAACAAVAALIAGLLVTQNVSDGPGEAGWRSPDVAATVADDASSHPDSAQA</sequence>
<dbReference type="CDD" id="cd14014">
    <property type="entry name" value="STKc_PknB_like"/>
    <property type="match status" value="1"/>
</dbReference>
<feature type="domain" description="Protein kinase" evidence="5">
    <location>
        <begin position="8"/>
        <end position="277"/>
    </location>
</feature>
<proteinExistence type="predicted"/>
<dbReference type="InterPro" id="IPR017441">
    <property type="entry name" value="Protein_kinase_ATP_BS"/>
</dbReference>
<protein>
    <submittedName>
        <fullName evidence="6">Serine/threonine protein kinase</fullName>
    </submittedName>
</protein>
<dbReference type="Gene3D" id="3.30.200.20">
    <property type="entry name" value="Phosphorylase Kinase, domain 1"/>
    <property type="match status" value="1"/>
</dbReference>